<dbReference type="GO" id="GO:0050311">
    <property type="term" value="F:sulfite reductase (ferredoxin) activity"/>
    <property type="evidence" value="ECO:0007669"/>
    <property type="project" value="TreeGrafter"/>
</dbReference>
<dbReference type="InterPro" id="IPR011786">
    <property type="entry name" value="CysI"/>
</dbReference>
<evidence type="ECO:0000256" key="3">
    <source>
        <dbReference type="ARBA" id="ARBA00022485"/>
    </source>
</evidence>
<protein>
    <recommendedName>
        <fullName evidence="15">Sulfite reductase [NADPH] hemoprotein beta-component</fullName>
        <shortName evidence="15">SiR-HP</shortName>
        <shortName evidence="15">SiRHP</shortName>
        <ecNumber evidence="15">1.8.1.2</ecNumber>
    </recommendedName>
</protein>
<evidence type="ECO:0000313" key="19">
    <source>
        <dbReference type="Proteomes" id="UP000092746"/>
    </source>
</evidence>
<dbReference type="GO" id="GO:0070814">
    <property type="term" value="P:hydrogen sulfide biosynthetic process"/>
    <property type="evidence" value="ECO:0007669"/>
    <property type="project" value="UniProtKB-UniRule"/>
</dbReference>
<gene>
    <name evidence="15" type="primary">cysI</name>
    <name evidence="18" type="ORF">BBB52_07635</name>
</gene>
<evidence type="ECO:0000256" key="7">
    <source>
        <dbReference type="ARBA" id="ARBA00022857"/>
    </source>
</evidence>
<evidence type="ECO:0000256" key="14">
    <source>
        <dbReference type="ARBA" id="ARBA00062253"/>
    </source>
</evidence>
<comment type="similarity">
    <text evidence="2 15">Belongs to the nitrite and sulfite reductase 4Fe-4S domain family.</text>
</comment>
<dbReference type="Proteomes" id="UP000092746">
    <property type="component" value="Unassembled WGS sequence"/>
</dbReference>
<dbReference type="HAMAP" id="MF_01540">
    <property type="entry name" value="CysI"/>
    <property type="match status" value="1"/>
</dbReference>
<dbReference type="Pfam" id="PF01077">
    <property type="entry name" value="NIR_SIR"/>
    <property type="match status" value="1"/>
</dbReference>
<dbReference type="EMBL" id="MAQE01000015">
    <property type="protein sequence ID" value="OBY50755.1"/>
    <property type="molecule type" value="Genomic_DNA"/>
</dbReference>
<dbReference type="InterPro" id="IPR045169">
    <property type="entry name" value="NO2/SO3_Rdtase_4Fe4S_prot"/>
</dbReference>
<organism evidence="18 19">
    <name type="scientific">Aggregatibacter aphrophilus</name>
    <name type="common">Haemophilus aphrophilus</name>
    <dbReference type="NCBI Taxonomy" id="732"/>
    <lineage>
        <taxon>Bacteria</taxon>
        <taxon>Pseudomonadati</taxon>
        <taxon>Pseudomonadota</taxon>
        <taxon>Gammaproteobacteria</taxon>
        <taxon>Pasteurellales</taxon>
        <taxon>Pasteurellaceae</taxon>
        <taxon>Aggregatibacter</taxon>
    </lineage>
</organism>
<dbReference type="PRINTS" id="PR00397">
    <property type="entry name" value="SIROHAEM"/>
</dbReference>
<evidence type="ECO:0000256" key="8">
    <source>
        <dbReference type="ARBA" id="ARBA00023002"/>
    </source>
</evidence>
<dbReference type="InterPro" id="IPR045854">
    <property type="entry name" value="NO2/SO3_Rdtase_4Fe4S_sf"/>
</dbReference>
<evidence type="ECO:0000256" key="13">
    <source>
        <dbReference type="ARBA" id="ARBA00057160"/>
    </source>
</evidence>
<evidence type="ECO:0000256" key="10">
    <source>
        <dbReference type="ARBA" id="ARBA00023014"/>
    </source>
</evidence>
<dbReference type="PANTHER" id="PTHR11493">
    <property type="entry name" value="SULFITE REDUCTASE [NADPH] SUBUNIT BETA-RELATED"/>
    <property type="match status" value="1"/>
</dbReference>
<dbReference type="GO" id="GO:0050661">
    <property type="term" value="F:NADP binding"/>
    <property type="evidence" value="ECO:0007669"/>
    <property type="project" value="InterPro"/>
</dbReference>
<dbReference type="NCBIfam" id="TIGR02041">
    <property type="entry name" value="CysI"/>
    <property type="match status" value="1"/>
</dbReference>
<feature type="binding site" evidence="15">
    <location>
        <position position="448"/>
    </location>
    <ligand>
        <name>[4Fe-4S] cluster</name>
        <dbReference type="ChEBI" id="CHEBI:49883"/>
    </ligand>
</feature>
<feature type="binding site" description="axial binding residue" evidence="15">
    <location>
        <position position="491"/>
    </location>
    <ligand>
        <name>siroheme</name>
        <dbReference type="ChEBI" id="CHEBI:60052"/>
    </ligand>
    <ligandPart>
        <name>Fe</name>
        <dbReference type="ChEBI" id="CHEBI:18248"/>
    </ligandPart>
</feature>
<evidence type="ECO:0000256" key="6">
    <source>
        <dbReference type="ARBA" id="ARBA00022723"/>
    </source>
</evidence>
<comment type="pathway">
    <text evidence="1 15">Sulfur metabolism; hydrogen sulfide biosynthesis; hydrogen sulfide from sulfite (NADPH route): step 1/1.</text>
</comment>
<keyword evidence="9 15" id="KW-0408">Iron</keyword>
<comment type="subunit">
    <text evidence="14 15">Alpha(8)-beta(8). The alpha component is a flavoprotein, the beta component is a hemoprotein.</text>
</comment>
<dbReference type="Pfam" id="PF03460">
    <property type="entry name" value="NIR_SIR_ferr"/>
    <property type="match status" value="2"/>
</dbReference>
<evidence type="ECO:0000256" key="9">
    <source>
        <dbReference type="ARBA" id="ARBA00023004"/>
    </source>
</evidence>
<dbReference type="FunFam" id="3.30.413.10:FF:000004">
    <property type="entry name" value="Sulfite reductase [NADPH] hemoprotein beta-component"/>
    <property type="match status" value="1"/>
</dbReference>
<dbReference type="AlphaFoldDB" id="A0AAP7GWH4"/>
<comment type="cofactor">
    <cofactor evidence="15">
        <name>siroheme</name>
        <dbReference type="ChEBI" id="CHEBI:60052"/>
    </cofactor>
    <text evidence="15">Binds 1 siroheme per subunit.</text>
</comment>
<accession>A0AAP7GWH4</accession>
<dbReference type="PROSITE" id="PS00365">
    <property type="entry name" value="NIR_SIR"/>
    <property type="match status" value="1"/>
</dbReference>
<feature type="binding site" evidence="15">
    <location>
        <position position="491"/>
    </location>
    <ligand>
        <name>[4Fe-4S] cluster</name>
        <dbReference type="ChEBI" id="CHEBI:49883"/>
    </ligand>
</feature>
<dbReference type="EC" id="1.8.1.2" evidence="15"/>
<dbReference type="InterPro" id="IPR006066">
    <property type="entry name" value="NO2/SO3_Rdtase_FeS/sirohaem_BS"/>
</dbReference>
<evidence type="ECO:0000313" key="18">
    <source>
        <dbReference type="EMBL" id="OBY50755.1"/>
    </source>
</evidence>
<sequence length="588" mass="66870">MSEESKKGLEWQEKPLSDNERLKEQSQFLRGTILEDLQDPLTGGFKGDNFQLIRFHGMYEQDDRDIRAERADEKLEPLKFMLLRCRLPGGIIKPHQWVELDKFARKNSYYRSIRLTNRQTFQLHGVPKGKLQTMHRLLHSLGLDSIATASDMNRNVLCTSNPIESELHQQAYEYAKKISEHLLPRTRGYLDVWIDGKKVQSSDDFLQEDEPILGKTYLPRKFKTAVVIPPLNDVDCYGNDLDFVAIPDGNGHLAGFNVLVGGGLSMEHGNTKTYPHISLELGYVPLEYTLKAAEGVVTTQRDFGNRADRKNARSRYTIQNMGLDNFRAEVERRMGVKFEPIRAFKFTERGDRIGWVKGIDKNWHLTLFIESGRLVDNDEKQLLSGVLEIAKIHKGDFRITANQNLIVANVAEKDKANIEKIARQYGLINENISKLRENAMSCVAFPTCPLAMAEAERVLPNFIDELDKVMEKHHVADDYIVTRITGCPNGCGRAMLAEIGLVGKAIGRYNLHIGGDREGLRIPRLYKENIMLPEIINELDVLIGRWATERNANEGFGDFVVRTDIIKPVINAPIDFWDANKIILQTAA</sequence>
<dbReference type="FunFam" id="3.30.413.10:FF:000003">
    <property type="entry name" value="Sulfite reductase [NADPH] hemoprotein beta-component"/>
    <property type="match status" value="1"/>
</dbReference>
<feature type="domain" description="Nitrite/Sulfite reductase ferredoxin-like" evidence="17">
    <location>
        <begin position="80"/>
        <end position="140"/>
    </location>
</feature>
<dbReference type="RefSeq" id="WP_065295528.1">
    <property type="nucleotide sequence ID" value="NZ_MAQE01000015.1"/>
</dbReference>
<comment type="cofactor">
    <cofactor evidence="15">
        <name>[4Fe-4S] cluster</name>
        <dbReference type="ChEBI" id="CHEBI:49883"/>
    </cofactor>
    <text evidence="15">Binds 1 [4Fe-4S] cluster per subunit.</text>
</comment>
<feature type="domain" description="Nitrite/Sulfite reductase ferredoxin-like" evidence="17">
    <location>
        <begin position="360"/>
        <end position="423"/>
    </location>
</feature>
<dbReference type="GO" id="GO:0020037">
    <property type="term" value="F:heme binding"/>
    <property type="evidence" value="ECO:0007669"/>
    <property type="project" value="InterPro"/>
</dbReference>
<dbReference type="GO" id="GO:0009337">
    <property type="term" value="C:sulfite reductase complex (NADPH)"/>
    <property type="evidence" value="ECO:0007669"/>
    <property type="project" value="InterPro"/>
</dbReference>
<dbReference type="InterPro" id="IPR036136">
    <property type="entry name" value="Nit/Sulf_reduc_fer-like_dom_sf"/>
</dbReference>
<dbReference type="NCBIfam" id="NF010029">
    <property type="entry name" value="PRK13504.1"/>
    <property type="match status" value="1"/>
</dbReference>
<evidence type="ECO:0000256" key="1">
    <source>
        <dbReference type="ARBA" id="ARBA00004774"/>
    </source>
</evidence>
<keyword evidence="5 15" id="KW-0349">Heme</keyword>
<evidence type="ECO:0000256" key="11">
    <source>
        <dbReference type="ARBA" id="ARBA00023192"/>
    </source>
</evidence>
<evidence type="ECO:0000256" key="5">
    <source>
        <dbReference type="ARBA" id="ARBA00022617"/>
    </source>
</evidence>
<feature type="domain" description="Nitrite/sulphite reductase 4Fe-4S" evidence="16">
    <location>
        <begin position="176"/>
        <end position="338"/>
    </location>
</feature>
<dbReference type="GO" id="GO:0004783">
    <property type="term" value="F:sulfite reductase (NADPH) activity"/>
    <property type="evidence" value="ECO:0007669"/>
    <property type="project" value="UniProtKB-UniRule"/>
</dbReference>
<dbReference type="InterPro" id="IPR005117">
    <property type="entry name" value="NiRdtase/SiRdtase_haem-b_fer"/>
</dbReference>
<keyword evidence="4 15" id="KW-0028">Amino-acid biosynthesis</keyword>
<dbReference type="PANTHER" id="PTHR11493:SF47">
    <property type="entry name" value="SULFITE REDUCTASE [NADPH] SUBUNIT BETA"/>
    <property type="match status" value="1"/>
</dbReference>
<comment type="function">
    <text evidence="13 15">Component of the sulfite reductase complex that catalyzes the 6-electron reduction of sulfite to sulfide. This is one of several activities required for the biosynthesis of L-cysteine from sulfate.</text>
</comment>
<dbReference type="SUPFAM" id="SSF56014">
    <property type="entry name" value="Nitrite and sulphite reductase 4Fe-4S domain-like"/>
    <property type="match status" value="2"/>
</dbReference>
<feature type="binding site" evidence="15">
    <location>
        <position position="442"/>
    </location>
    <ligand>
        <name>[4Fe-4S] cluster</name>
        <dbReference type="ChEBI" id="CHEBI:49883"/>
    </ligand>
</feature>
<dbReference type="InterPro" id="IPR006067">
    <property type="entry name" value="NO2/SO3_Rdtase_4Fe4S_dom"/>
</dbReference>
<proteinExistence type="inferred from homology"/>
<name>A0AAP7GWH4_AGGAP</name>
<keyword evidence="3 15" id="KW-0004">4Fe-4S</keyword>
<keyword evidence="10 15" id="KW-0411">Iron-sulfur</keyword>
<evidence type="ECO:0000256" key="12">
    <source>
        <dbReference type="ARBA" id="ARBA00052219"/>
    </source>
</evidence>
<comment type="catalytic activity">
    <reaction evidence="12 15">
        <text>hydrogen sulfide + 3 NADP(+) + 3 H2O = sulfite + 3 NADPH + 4 H(+)</text>
        <dbReference type="Rhea" id="RHEA:13801"/>
        <dbReference type="ChEBI" id="CHEBI:15377"/>
        <dbReference type="ChEBI" id="CHEBI:15378"/>
        <dbReference type="ChEBI" id="CHEBI:17359"/>
        <dbReference type="ChEBI" id="CHEBI:29919"/>
        <dbReference type="ChEBI" id="CHEBI:57783"/>
        <dbReference type="ChEBI" id="CHEBI:58349"/>
        <dbReference type="EC" id="1.8.1.2"/>
    </reaction>
</comment>
<dbReference type="GO" id="GO:0051539">
    <property type="term" value="F:4 iron, 4 sulfur cluster binding"/>
    <property type="evidence" value="ECO:0007669"/>
    <property type="project" value="UniProtKB-KW"/>
</dbReference>
<reference evidence="18 19" key="1">
    <citation type="submission" date="2016-06" db="EMBL/GenBank/DDBJ databases">
        <title>Simultaneous identification of Haemophilus influenzae and Haemophilus haemolyticus using TaqMan real-time PCR.</title>
        <authorList>
            <person name="Price E.P."/>
            <person name="Sarovich D.S."/>
            <person name="Harris T."/>
            <person name="Spargo J.C."/>
            <person name="Nosworthy E."/>
            <person name="Beissbarth J."/>
            <person name="Smith-Vaughan H."/>
        </authorList>
    </citation>
    <scope>NUCLEOTIDE SEQUENCE [LARGE SCALE GENOMIC DNA]</scope>
    <source>
        <strain evidence="18 19">ATCC 7901</strain>
    </source>
</reference>
<evidence type="ECO:0000259" key="17">
    <source>
        <dbReference type="Pfam" id="PF03460"/>
    </source>
</evidence>
<keyword evidence="8 15" id="KW-0560">Oxidoreductase</keyword>
<evidence type="ECO:0000256" key="4">
    <source>
        <dbReference type="ARBA" id="ARBA00022605"/>
    </source>
</evidence>
<dbReference type="Gene3D" id="3.30.413.10">
    <property type="entry name" value="Sulfite Reductase Hemoprotein, domain 1"/>
    <property type="match status" value="2"/>
</dbReference>
<evidence type="ECO:0000256" key="15">
    <source>
        <dbReference type="HAMAP-Rule" id="MF_01540"/>
    </source>
</evidence>
<evidence type="ECO:0000259" key="16">
    <source>
        <dbReference type="Pfam" id="PF01077"/>
    </source>
</evidence>
<comment type="caution">
    <text evidence="18">The sequence shown here is derived from an EMBL/GenBank/DDBJ whole genome shotgun (WGS) entry which is preliminary data.</text>
</comment>
<keyword evidence="11 15" id="KW-0198">Cysteine biosynthesis</keyword>
<keyword evidence="7 15" id="KW-0521">NADP</keyword>
<feature type="binding site" evidence="15">
    <location>
        <position position="487"/>
    </location>
    <ligand>
        <name>[4Fe-4S] cluster</name>
        <dbReference type="ChEBI" id="CHEBI:49883"/>
    </ligand>
</feature>
<keyword evidence="6 15" id="KW-0479">Metal-binding</keyword>
<evidence type="ECO:0000256" key="2">
    <source>
        <dbReference type="ARBA" id="ARBA00010429"/>
    </source>
</evidence>
<dbReference type="GO" id="GO:0019344">
    <property type="term" value="P:cysteine biosynthetic process"/>
    <property type="evidence" value="ECO:0007669"/>
    <property type="project" value="UniProtKB-KW"/>
</dbReference>
<dbReference type="SUPFAM" id="SSF55124">
    <property type="entry name" value="Nitrite/Sulfite reductase N-terminal domain-like"/>
    <property type="match status" value="2"/>
</dbReference>
<dbReference type="GO" id="GO:0000103">
    <property type="term" value="P:sulfate assimilation"/>
    <property type="evidence" value="ECO:0007669"/>
    <property type="project" value="UniProtKB-UniRule"/>
</dbReference>
<dbReference type="GO" id="GO:0046872">
    <property type="term" value="F:metal ion binding"/>
    <property type="evidence" value="ECO:0007669"/>
    <property type="project" value="UniProtKB-KW"/>
</dbReference>